<reference evidence="3 4" key="1">
    <citation type="submission" date="2017-08" db="EMBL/GenBank/DDBJ databases">
        <title>Infants hospitalized years apart are colonized by the same room-sourced microbial strains.</title>
        <authorList>
            <person name="Brooks B."/>
            <person name="Olm M.R."/>
            <person name="Firek B.A."/>
            <person name="Baker R."/>
            <person name="Thomas B.C."/>
            <person name="Morowitz M.J."/>
            <person name="Banfield J.F."/>
        </authorList>
    </citation>
    <scope>NUCLEOTIDE SEQUENCE [LARGE SCALE GENOMIC DNA]</scope>
    <source>
        <strain evidence="3">S2_005_003_R2_41</strain>
    </source>
</reference>
<name>A0A2W5PKG4_VARPD</name>
<keyword evidence="2" id="KW-0732">Signal</keyword>
<feature type="chain" id="PRO_5015936332" evidence="2">
    <location>
        <begin position="24"/>
        <end position="95"/>
    </location>
</feature>
<feature type="region of interest" description="Disordered" evidence="1">
    <location>
        <begin position="23"/>
        <end position="95"/>
    </location>
</feature>
<evidence type="ECO:0000256" key="2">
    <source>
        <dbReference type="SAM" id="SignalP"/>
    </source>
</evidence>
<feature type="signal peptide" evidence="2">
    <location>
        <begin position="1"/>
        <end position="23"/>
    </location>
</feature>
<feature type="compositionally biased region" description="Low complexity" evidence="1">
    <location>
        <begin position="51"/>
        <end position="60"/>
    </location>
</feature>
<evidence type="ECO:0000313" key="4">
    <source>
        <dbReference type="Proteomes" id="UP000249135"/>
    </source>
</evidence>
<evidence type="ECO:0000313" key="3">
    <source>
        <dbReference type="EMBL" id="PZQ65916.1"/>
    </source>
</evidence>
<sequence length="95" mass="9102">MKTTLATLGAALAFGATASIAIAQGNPPTTVPPNPATAAGQQNPVGGPMGTTGTMPQNPGGTTGANSAPAPAATMSPQPTAPAAEPMRPARADRN</sequence>
<dbReference type="AlphaFoldDB" id="A0A2W5PKG4"/>
<gene>
    <name evidence="3" type="ORF">DI563_25135</name>
</gene>
<dbReference type="Proteomes" id="UP000249135">
    <property type="component" value="Unassembled WGS sequence"/>
</dbReference>
<evidence type="ECO:0000256" key="1">
    <source>
        <dbReference type="SAM" id="MobiDB-lite"/>
    </source>
</evidence>
<protein>
    <submittedName>
        <fullName evidence="3">Proteophosphoglycan ppg4</fullName>
    </submittedName>
</protein>
<dbReference type="EMBL" id="QFPP01000478">
    <property type="protein sequence ID" value="PZQ65916.1"/>
    <property type="molecule type" value="Genomic_DNA"/>
</dbReference>
<comment type="caution">
    <text evidence="3">The sequence shown here is derived from an EMBL/GenBank/DDBJ whole genome shotgun (WGS) entry which is preliminary data.</text>
</comment>
<organism evidence="3 4">
    <name type="scientific">Variovorax paradoxus</name>
    <dbReference type="NCBI Taxonomy" id="34073"/>
    <lineage>
        <taxon>Bacteria</taxon>
        <taxon>Pseudomonadati</taxon>
        <taxon>Pseudomonadota</taxon>
        <taxon>Betaproteobacteria</taxon>
        <taxon>Burkholderiales</taxon>
        <taxon>Comamonadaceae</taxon>
        <taxon>Variovorax</taxon>
    </lineage>
</organism>
<proteinExistence type="predicted"/>
<accession>A0A2W5PKG4</accession>